<keyword evidence="4 7" id="KW-0067">ATP-binding</keyword>
<dbReference type="GO" id="GO:0005737">
    <property type="term" value="C:cytoplasm"/>
    <property type="evidence" value="ECO:0007669"/>
    <property type="project" value="UniProtKB-SubCell"/>
</dbReference>
<organism evidence="10 11">
    <name type="scientific">Paucilactobacillus vaccinostercus DSM 20634</name>
    <dbReference type="NCBI Taxonomy" id="1423813"/>
    <lineage>
        <taxon>Bacteria</taxon>
        <taxon>Bacillati</taxon>
        <taxon>Bacillota</taxon>
        <taxon>Bacilli</taxon>
        <taxon>Lactobacillales</taxon>
        <taxon>Lactobacillaceae</taxon>
        <taxon>Paucilactobacillus</taxon>
    </lineage>
</organism>
<dbReference type="GO" id="GO:0005524">
    <property type="term" value="F:ATP binding"/>
    <property type="evidence" value="ECO:0007669"/>
    <property type="project" value="UniProtKB-UniRule"/>
</dbReference>
<feature type="compositionally biased region" description="Basic and acidic residues" evidence="8">
    <location>
        <begin position="861"/>
        <end position="871"/>
    </location>
</feature>
<comment type="function">
    <text evidence="7">Required for chromosome condensation and partitioning.</text>
</comment>
<dbReference type="Gene3D" id="1.20.1060.20">
    <property type="match status" value="1"/>
</dbReference>
<feature type="coiled-coil region" evidence="7">
    <location>
        <begin position="421"/>
        <end position="476"/>
    </location>
</feature>
<dbReference type="Gene3D" id="1.10.287.1490">
    <property type="match status" value="1"/>
</dbReference>
<keyword evidence="6 7" id="KW-0238">DNA-binding</keyword>
<dbReference type="FunFam" id="3.40.50.300:FF:000984">
    <property type="entry name" value="Chromosome partition protein Smc"/>
    <property type="match status" value="1"/>
</dbReference>
<dbReference type="CDD" id="cd03278">
    <property type="entry name" value="ABC_SMC_barmotin"/>
    <property type="match status" value="2"/>
</dbReference>
<dbReference type="InterPro" id="IPR010935">
    <property type="entry name" value="SMC_hinge"/>
</dbReference>
<evidence type="ECO:0000259" key="9">
    <source>
        <dbReference type="SMART" id="SM00968"/>
    </source>
</evidence>
<feature type="compositionally biased region" description="Polar residues" evidence="8">
    <location>
        <begin position="872"/>
        <end position="883"/>
    </location>
</feature>
<feature type="region of interest" description="Disordered" evidence="8">
    <location>
        <begin position="855"/>
        <end position="883"/>
    </location>
</feature>
<evidence type="ECO:0000256" key="7">
    <source>
        <dbReference type="HAMAP-Rule" id="MF_01894"/>
    </source>
</evidence>
<dbReference type="EMBL" id="AYYY01000005">
    <property type="protein sequence ID" value="KRM62617.1"/>
    <property type="molecule type" value="Genomic_DNA"/>
</dbReference>
<evidence type="ECO:0000256" key="2">
    <source>
        <dbReference type="ARBA" id="ARBA00022490"/>
    </source>
</evidence>
<dbReference type="InterPro" id="IPR011890">
    <property type="entry name" value="SMC_prok"/>
</dbReference>
<dbReference type="PIRSF" id="PIRSF005719">
    <property type="entry name" value="SMC"/>
    <property type="match status" value="1"/>
</dbReference>
<dbReference type="PANTHER" id="PTHR43977">
    <property type="entry name" value="STRUCTURAL MAINTENANCE OF CHROMOSOMES PROTEIN 3"/>
    <property type="match status" value="1"/>
</dbReference>
<dbReference type="GO" id="GO:0006260">
    <property type="term" value="P:DNA replication"/>
    <property type="evidence" value="ECO:0007669"/>
    <property type="project" value="UniProtKB-UniRule"/>
</dbReference>
<dbReference type="HAMAP" id="MF_01894">
    <property type="entry name" value="Smc_prok"/>
    <property type="match status" value="1"/>
</dbReference>
<comment type="similarity">
    <text evidence="7">Belongs to the SMC family.</text>
</comment>
<name>A0A0R2AFF9_9LACO</name>
<feature type="binding site" evidence="7">
    <location>
        <begin position="32"/>
        <end position="39"/>
    </location>
    <ligand>
        <name>ATP</name>
        <dbReference type="ChEBI" id="CHEBI:30616"/>
    </ligand>
</feature>
<comment type="subcellular location">
    <subcellularLocation>
        <location evidence="1 7">Cytoplasm</location>
    </subcellularLocation>
</comment>
<comment type="caution">
    <text evidence="10">The sequence shown here is derived from an EMBL/GenBank/DDBJ whole genome shotgun (WGS) entry which is preliminary data.</text>
</comment>
<dbReference type="GO" id="GO:0016887">
    <property type="term" value="F:ATP hydrolysis activity"/>
    <property type="evidence" value="ECO:0007669"/>
    <property type="project" value="InterPro"/>
</dbReference>
<dbReference type="Pfam" id="PF06470">
    <property type="entry name" value="SMC_hinge"/>
    <property type="match status" value="1"/>
</dbReference>
<comment type="subunit">
    <text evidence="7">Homodimer.</text>
</comment>
<dbReference type="Gene3D" id="3.30.70.1620">
    <property type="match status" value="1"/>
</dbReference>
<sequence length="1184" mass="133736">MRLISLELNGFKSFAQKTKIEFMPGMTGIVGPNGSGKSNIIEAIRWVMGEQSAKDLRGNKMADVIFAGSDTRKPLNRAEVAITFDNQDHYLNSDYSEIKITRKLYRTGESQYLINGQECRLKDVLDLFMDSGLGRESFSIISQGRVEAIFNGKPTDRRAVIEEVAGVAKYKKNKTTAEKRLADTTDNLHRVGDIISELETQLEPLAQESALAKEFQEQKKQFDQLDRTKTVLDIEAYQAQTKTIEQEQHRLDQMTHDYDKKVKAAESTLVKLKQSQTQLTQRKDLLQNQLLEQTKKIADLNNLLSLSSERSSQQKINLGQLKQQRTQLEQNKEEASQELANIQATYSTQQAEINAMQEQVAKAEQITAEQQAQLLTDQIEALQNQQIDQMQALTTVHNQRTFLTRNHEQDSKRQVQSQTELKTIQAQFDELKIALTQQQQQRNTLNAELTDKRKQLNTELNQRQSLKNDYDATQKKWYQALGNVQSLEARQTSLKSLETEYSGFYQGVRTVLQQRQQFNGLMGPVAELINVPAQYTTAIETVLGAQLQNLVVDNQTTGQAIISYLTRNRGGRATILPIDSLAHHTPNQIILDRISNMDGFLGLASELVTIQPEQQIIVDHLLSNTIVADNLSHATRISKQTQHRFRIVTTDGQLINASGAMTGGANRQQRQGLLSRQNEVEQLETKLVAARSNVSDLEATIQKLDRATQANNQVIAQLQTSVTDLTNQFQTADGKLKVLTDRQKLNERQLKALSFEVGQQDGSTSSYEDQLRTNENKSQEIEQTIETLKQKIIATKQQLNVTQLDDSKRQESLQQKKQWLAVAQEKIRQTNQQKKQLQINIHTIDAQLDELNSKANMASESQEKREQEKARATQSLQQLKNAQAESQTNLELVTQKLDTQTTQIETASHDLDRLRELQRATLNDLDEVHAKNAKLSAQLDHGFNRLSENYAMTFEEAKQNLSSMAPQQINTQLKLLKRGLDEIGPVNLGSIEEYDRVNKRYSFLHDQQTDLLSAKQQLNDTMQEMDQEVETRFYESYQQVATSFSHIFAQMFGGGQAQLVLTDPDNLLTTGIDIIAQPPGKKNQQMSLLSGGEKALTAITLLFAILEVRPVPFAILDETEAALDEANVNRFARYLSTYGDNGPQFIVVTHRKGTMMNANVLYGVTMQESGVSKMVSVSLEDVPI</sequence>
<accession>A0A0R2AFF9</accession>
<dbReference type="SMART" id="SM00968">
    <property type="entry name" value="SMC_hinge"/>
    <property type="match status" value="1"/>
</dbReference>
<dbReference type="STRING" id="1423813.FC26_GL002194"/>
<dbReference type="InterPro" id="IPR024704">
    <property type="entry name" value="SMC"/>
</dbReference>
<dbReference type="GO" id="GO:0007062">
    <property type="term" value="P:sister chromatid cohesion"/>
    <property type="evidence" value="ECO:0007669"/>
    <property type="project" value="InterPro"/>
</dbReference>
<evidence type="ECO:0000313" key="10">
    <source>
        <dbReference type="EMBL" id="KRM62617.1"/>
    </source>
</evidence>
<dbReference type="PATRIC" id="fig|1423813.3.peg.2233"/>
<feature type="coiled-coil region" evidence="7">
    <location>
        <begin position="262"/>
        <end position="385"/>
    </location>
</feature>
<evidence type="ECO:0000256" key="6">
    <source>
        <dbReference type="ARBA" id="ARBA00023125"/>
    </source>
</evidence>
<dbReference type="SUPFAM" id="SSF75553">
    <property type="entry name" value="Smc hinge domain"/>
    <property type="match status" value="1"/>
</dbReference>
<dbReference type="OrthoDB" id="9808768at2"/>
<dbReference type="NCBIfam" id="TIGR02168">
    <property type="entry name" value="SMC_prok_B"/>
    <property type="match status" value="1"/>
</dbReference>
<evidence type="ECO:0000313" key="11">
    <source>
        <dbReference type="Proteomes" id="UP000051733"/>
    </source>
</evidence>
<dbReference type="GO" id="GO:0005694">
    <property type="term" value="C:chromosome"/>
    <property type="evidence" value="ECO:0007669"/>
    <property type="project" value="InterPro"/>
</dbReference>
<dbReference type="GO" id="GO:0007059">
    <property type="term" value="P:chromosome segregation"/>
    <property type="evidence" value="ECO:0007669"/>
    <property type="project" value="UniProtKB-UniRule"/>
</dbReference>
<dbReference type="InterPro" id="IPR003395">
    <property type="entry name" value="RecF/RecN/SMC_N"/>
</dbReference>
<dbReference type="SUPFAM" id="SSF52540">
    <property type="entry name" value="P-loop containing nucleoside triphosphate hydrolases"/>
    <property type="match status" value="2"/>
</dbReference>
<dbReference type="Proteomes" id="UP000051733">
    <property type="component" value="Unassembled WGS sequence"/>
</dbReference>
<evidence type="ECO:0000256" key="5">
    <source>
        <dbReference type="ARBA" id="ARBA00023054"/>
    </source>
</evidence>
<dbReference type="Gene3D" id="3.40.50.300">
    <property type="entry name" value="P-loop containing nucleotide triphosphate hydrolases"/>
    <property type="match status" value="2"/>
</dbReference>
<dbReference type="RefSeq" id="WP_057777301.1">
    <property type="nucleotide sequence ID" value="NZ_AYYY01000005.1"/>
</dbReference>
<keyword evidence="11" id="KW-1185">Reference proteome</keyword>
<gene>
    <name evidence="7" type="primary">smc</name>
    <name evidence="10" type="ORF">FC26_GL002194</name>
</gene>
<proteinExistence type="inferred from homology"/>
<reference evidence="10 11" key="1">
    <citation type="journal article" date="2015" name="Genome Announc.">
        <title>Expanding the biotechnology potential of lactobacilli through comparative genomics of 213 strains and associated genera.</title>
        <authorList>
            <person name="Sun Z."/>
            <person name="Harris H.M."/>
            <person name="McCann A."/>
            <person name="Guo C."/>
            <person name="Argimon S."/>
            <person name="Zhang W."/>
            <person name="Yang X."/>
            <person name="Jeffery I.B."/>
            <person name="Cooney J.C."/>
            <person name="Kagawa T.F."/>
            <person name="Liu W."/>
            <person name="Song Y."/>
            <person name="Salvetti E."/>
            <person name="Wrobel A."/>
            <person name="Rasinkangas P."/>
            <person name="Parkhill J."/>
            <person name="Rea M.C."/>
            <person name="O'Sullivan O."/>
            <person name="Ritari J."/>
            <person name="Douillard F.P."/>
            <person name="Paul Ross R."/>
            <person name="Yang R."/>
            <person name="Briner A.E."/>
            <person name="Felis G.E."/>
            <person name="de Vos W.M."/>
            <person name="Barrangou R."/>
            <person name="Klaenhammer T.R."/>
            <person name="Caufield P.W."/>
            <person name="Cui Y."/>
            <person name="Zhang H."/>
            <person name="O'Toole P.W."/>
        </authorList>
    </citation>
    <scope>NUCLEOTIDE SEQUENCE [LARGE SCALE GENOMIC DNA]</scope>
    <source>
        <strain evidence="10 11">DSM 20634</strain>
    </source>
</reference>
<dbReference type="FunFam" id="3.40.50.300:FF:000901">
    <property type="entry name" value="Chromosome partition protein Smc"/>
    <property type="match status" value="1"/>
</dbReference>
<evidence type="ECO:0000256" key="4">
    <source>
        <dbReference type="ARBA" id="ARBA00022840"/>
    </source>
</evidence>
<keyword evidence="5 7" id="KW-0175">Coiled coil</keyword>
<evidence type="ECO:0000256" key="3">
    <source>
        <dbReference type="ARBA" id="ARBA00022741"/>
    </source>
</evidence>
<dbReference type="InterPro" id="IPR036277">
    <property type="entry name" value="SMC_hinge_sf"/>
</dbReference>
<evidence type="ECO:0000256" key="8">
    <source>
        <dbReference type="SAM" id="MobiDB-lite"/>
    </source>
</evidence>
<feature type="coiled-coil region" evidence="7">
    <location>
        <begin position="1004"/>
        <end position="1031"/>
    </location>
</feature>
<keyword evidence="3 7" id="KW-0547">Nucleotide-binding</keyword>
<dbReference type="AlphaFoldDB" id="A0A0R2AFF9"/>
<keyword evidence="2 7" id="KW-0963">Cytoplasm</keyword>
<dbReference type="InterPro" id="IPR027417">
    <property type="entry name" value="P-loop_NTPase"/>
</dbReference>
<comment type="domain">
    <text evidence="7">Contains large globular domains required for ATP hydrolysis at each terminus and a third globular domain forming a flexible hinge near the middle of the molecule. These domains are separated by coiled-coil structures.</text>
</comment>
<evidence type="ECO:0000256" key="1">
    <source>
        <dbReference type="ARBA" id="ARBA00004496"/>
    </source>
</evidence>
<dbReference type="GO" id="GO:0030261">
    <property type="term" value="P:chromosome condensation"/>
    <property type="evidence" value="ECO:0007669"/>
    <property type="project" value="InterPro"/>
</dbReference>
<feature type="domain" description="SMC hinge" evidence="9">
    <location>
        <begin position="519"/>
        <end position="638"/>
    </location>
</feature>
<dbReference type="Pfam" id="PF02463">
    <property type="entry name" value="SMC_N"/>
    <property type="match status" value="2"/>
</dbReference>
<dbReference type="GO" id="GO:0003677">
    <property type="term" value="F:DNA binding"/>
    <property type="evidence" value="ECO:0007669"/>
    <property type="project" value="UniProtKB-UniRule"/>
</dbReference>
<protein>
    <recommendedName>
        <fullName evidence="7">Chromosome partition protein Smc</fullName>
    </recommendedName>
</protein>
<feature type="coiled-coil region" evidence="7">
    <location>
        <begin position="673"/>
        <end position="717"/>
    </location>
</feature>